<name>A0A6J5KPG1_9CAUD</name>
<proteinExistence type="predicted"/>
<protein>
    <submittedName>
        <fullName evidence="1">HNHc domain containing protein</fullName>
    </submittedName>
</protein>
<dbReference type="EMBL" id="LR796167">
    <property type="protein sequence ID" value="CAB4123146.1"/>
    <property type="molecule type" value="Genomic_DNA"/>
</dbReference>
<gene>
    <name evidence="1" type="ORF">UFOVP29_305</name>
</gene>
<reference evidence="1" key="1">
    <citation type="submission" date="2020-04" db="EMBL/GenBank/DDBJ databases">
        <authorList>
            <person name="Chiriac C."/>
            <person name="Salcher M."/>
            <person name="Ghai R."/>
            <person name="Kavagutti S V."/>
        </authorList>
    </citation>
    <scope>NUCLEOTIDE SEQUENCE</scope>
</reference>
<sequence>MYNFPSYYTNSHYLNKYVSFISACSKHPLQSNTYYENHHIVPRSFGGSDDPTNIIPLTYRQHFIAHLLLAKAFPYTNIRNCLYYFIYGGKQGTIIKTSRAFEFAKMLAGIVDSSWVNDGINNYRLPLKIGLDLGYQAGRVSTEIWKNKIFVNDGTKNYRIDSNQLSDYLNQGYIKGQLKKYKCIHVTNGDINRAIPEDLLDSFLLENPQWFRGAITKSLYRQKDKIVRVSNGDLEKNVLKVDLEKYLSSGWTLGRSHRSKTSCAKASNQIYLNDQNKRVSDEDLEKYLELGWKLGVTDKQRQSNRTKTLGKIIIHHLEFNKEKRILLQDYQQFEVNGWRKGRHPNSIRAIAAKRSEKA</sequence>
<accession>A0A6J5KPG1</accession>
<evidence type="ECO:0000313" key="1">
    <source>
        <dbReference type="EMBL" id="CAB4123146.1"/>
    </source>
</evidence>
<organism evidence="1">
    <name type="scientific">uncultured Caudovirales phage</name>
    <dbReference type="NCBI Taxonomy" id="2100421"/>
    <lineage>
        <taxon>Viruses</taxon>
        <taxon>Duplodnaviria</taxon>
        <taxon>Heunggongvirae</taxon>
        <taxon>Uroviricota</taxon>
        <taxon>Caudoviricetes</taxon>
        <taxon>Peduoviridae</taxon>
        <taxon>Maltschvirus</taxon>
        <taxon>Maltschvirus maltsch</taxon>
    </lineage>
</organism>